<proteinExistence type="predicted"/>
<reference evidence="2" key="1">
    <citation type="thesis" date="2020" institute="ProQuest LLC" country="789 East Eisenhower Parkway, Ann Arbor, MI, USA">
        <title>Comparative Genomics and Chromosome Evolution.</title>
        <authorList>
            <person name="Mudd A.B."/>
        </authorList>
    </citation>
    <scope>NUCLEOTIDE SEQUENCE</scope>
    <source>
        <strain evidence="2">237g6f4</strain>
        <tissue evidence="2">Blood</tissue>
    </source>
</reference>
<feature type="region of interest" description="Disordered" evidence="1">
    <location>
        <begin position="25"/>
        <end position="51"/>
    </location>
</feature>
<evidence type="ECO:0000256" key="1">
    <source>
        <dbReference type="SAM" id="MobiDB-lite"/>
    </source>
</evidence>
<dbReference type="EMBL" id="WNYA01000011">
    <property type="protein sequence ID" value="KAG8551560.1"/>
    <property type="molecule type" value="Genomic_DNA"/>
</dbReference>
<organism evidence="2 3">
    <name type="scientific">Engystomops pustulosus</name>
    <name type="common">Tungara frog</name>
    <name type="synonym">Physalaemus pustulosus</name>
    <dbReference type="NCBI Taxonomy" id="76066"/>
    <lineage>
        <taxon>Eukaryota</taxon>
        <taxon>Metazoa</taxon>
        <taxon>Chordata</taxon>
        <taxon>Craniata</taxon>
        <taxon>Vertebrata</taxon>
        <taxon>Euteleostomi</taxon>
        <taxon>Amphibia</taxon>
        <taxon>Batrachia</taxon>
        <taxon>Anura</taxon>
        <taxon>Neobatrachia</taxon>
        <taxon>Hyloidea</taxon>
        <taxon>Leptodactylidae</taxon>
        <taxon>Leiuperinae</taxon>
        <taxon>Engystomops</taxon>
    </lineage>
</organism>
<protein>
    <submittedName>
        <fullName evidence="2">Uncharacterized protein</fullName>
    </submittedName>
</protein>
<dbReference type="Proteomes" id="UP000824782">
    <property type="component" value="Unassembled WGS sequence"/>
</dbReference>
<comment type="caution">
    <text evidence="2">The sequence shown here is derived from an EMBL/GenBank/DDBJ whole genome shotgun (WGS) entry which is preliminary data.</text>
</comment>
<evidence type="ECO:0000313" key="3">
    <source>
        <dbReference type="Proteomes" id="UP000824782"/>
    </source>
</evidence>
<accession>A0AAV6ZSY9</accession>
<evidence type="ECO:0000313" key="2">
    <source>
        <dbReference type="EMBL" id="KAG8551560.1"/>
    </source>
</evidence>
<sequence>MKLCYGKKKKKKDLSLEKPRTTIHTVKCDDNRRPQVNWPVTRPGKKPERTE</sequence>
<gene>
    <name evidence="2" type="ORF">GDO81_004166</name>
</gene>
<name>A0AAV6ZSY9_ENGPU</name>
<keyword evidence="3" id="KW-1185">Reference proteome</keyword>
<dbReference type="AlphaFoldDB" id="A0AAV6ZSY9"/>